<keyword evidence="5" id="KW-0677">Repeat</keyword>
<evidence type="ECO:0000256" key="9">
    <source>
        <dbReference type="ARBA" id="ARBA00023054"/>
    </source>
</evidence>
<evidence type="ECO:0000256" key="7">
    <source>
        <dbReference type="ARBA" id="ARBA00022801"/>
    </source>
</evidence>
<feature type="region of interest" description="Disordered" evidence="11">
    <location>
        <begin position="224"/>
        <end position="243"/>
    </location>
</feature>
<evidence type="ECO:0000256" key="6">
    <source>
        <dbReference type="ARBA" id="ARBA00022759"/>
    </source>
</evidence>
<dbReference type="EMBL" id="LN483167">
    <property type="protein sequence ID" value="CDZ96683.1"/>
    <property type="molecule type" value="Genomic_DNA"/>
</dbReference>
<keyword evidence="4 10" id="KW-0540">Nuclease</keyword>
<feature type="region of interest" description="Disordered" evidence="11">
    <location>
        <begin position="476"/>
        <end position="499"/>
    </location>
</feature>
<dbReference type="PANTHER" id="PTHR16036:SF2">
    <property type="entry name" value="TRNA ENDONUCLEASE ANKZF1"/>
    <property type="match status" value="1"/>
</dbReference>
<feature type="region of interest" description="Disordered" evidence="11">
    <location>
        <begin position="1"/>
        <end position="28"/>
    </location>
</feature>
<organism evidence="13">
    <name type="scientific">Phaffia rhodozyma</name>
    <name type="common">Yeast</name>
    <name type="synonym">Xanthophyllomyces dendrorhous</name>
    <dbReference type="NCBI Taxonomy" id="264483"/>
    <lineage>
        <taxon>Eukaryota</taxon>
        <taxon>Fungi</taxon>
        <taxon>Dikarya</taxon>
        <taxon>Basidiomycota</taxon>
        <taxon>Agaricomycotina</taxon>
        <taxon>Tremellomycetes</taxon>
        <taxon>Cystofilobasidiales</taxon>
        <taxon>Mrakiaceae</taxon>
        <taxon>Phaffia</taxon>
    </lineage>
</organism>
<feature type="compositionally biased region" description="Basic and acidic residues" evidence="11">
    <location>
        <begin position="55"/>
        <end position="64"/>
    </location>
</feature>
<feature type="region of interest" description="Disordered" evidence="11">
    <location>
        <begin position="55"/>
        <end position="87"/>
    </location>
</feature>
<name>A0A0F7SG23_PHARH</name>
<evidence type="ECO:0000256" key="8">
    <source>
        <dbReference type="ARBA" id="ARBA00023043"/>
    </source>
</evidence>
<evidence type="ECO:0000256" key="11">
    <source>
        <dbReference type="SAM" id="MobiDB-lite"/>
    </source>
</evidence>
<proteinExistence type="inferred from homology"/>
<feature type="compositionally biased region" description="Basic residues" evidence="11">
    <location>
        <begin position="564"/>
        <end position="578"/>
    </location>
</feature>
<feature type="region of interest" description="Disordered" evidence="11">
    <location>
        <begin position="539"/>
        <end position="585"/>
    </location>
</feature>
<evidence type="ECO:0000259" key="12">
    <source>
        <dbReference type="PROSITE" id="PS52044"/>
    </source>
</evidence>
<sequence>MAQVPLPSSKVSNSLSRTPLDARHPLLTKPLHVYTLPSEILEDLSVRSLRTKDDASLADDHASEDGSSISSSSSSSSSSGSSRPMEDILEESSLAARPTAAEEEDDLSSAQFLSNRFALRSAVIWLTPSPSVFPSTQLGVYRALFPSELTSPSAFIPRLKDLQLTQEDLEGGEEKERRWIMLMVAGGHFAGMVISLGGKRVGKRVIKGQMAEVKVLKHKTFHRYTTRKKQGGSQSKNDNANGAANSIGAQLRRAGEVQLNEDIRSTLENWAEDFKYAERVFIRASVSGKKSFWGYEGAVIDKNDERIRTFPFPTRRPTLTELLRCYHELTRVKLSFLSDDVLAELEASYIASLKPKALPSAASQQAPPAAVKPIKPKLSEQEERSRERWRRLLEMIRKGKVETLSAFWDKWATEMGLKEGDQDFRGELPDWLREEEGKTKEATLLMVAVVAGQEDVVKYLLEEKNQDPTVPVPIASFGSASRPPSPEPTGESVGCDAEKESTTIPTTFRTAYDLSPNKAIRSVFRRVAYTKPSLWDWTSTQPGGARVPSGLSAEMEEEQDRKKGERRKGLKDKMKARKEKGGESAVVVDEVVPPVQQAAVKKEDSIAKKGPQRLGGGAGDGSAGGNSLAGLTPEVRMRIERERRARAAEARMAGR</sequence>
<dbReference type="GO" id="GO:0016787">
    <property type="term" value="F:hydrolase activity"/>
    <property type="evidence" value="ECO:0007669"/>
    <property type="project" value="UniProtKB-KW"/>
</dbReference>
<reference evidence="13" key="1">
    <citation type="submission" date="2014-08" db="EMBL/GenBank/DDBJ databases">
        <authorList>
            <person name="Sharma Rahul"/>
            <person name="Thines Marco"/>
        </authorList>
    </citation>
    <scope>NUCLEOTIDE SEQUENCE</scope>
</reference>
<dbReference type="InterPro" id="IPR036770">
    <property type="entry name" value="Ankyrin_rpt-contain_sf"/>
</dbReference>
<feature type="region of interest" description="Disordered" evidence="11">
    <location>
        <begin position="361"/>
        <end position="382"/>
    </location>
</feature>
<protein>
    <submittedName>
        <fullName evidence="13">Ankyrin repeat protein</fullName>
    </submittedName>
</protein>
<evidence type="ECO:0000256" key="5">
    <source>
        <dbReference type="ARBA" id="ARBA00022737"/>
    </source>
</evidence>
<evidence type="ECO:0000256" key="2">
    <source>
        <dbReference type="ARBA" id="ARBA00009262"/>
    </source>
</evidence>
<keyword evidence="6 10" id="KW-0255">Endonuclease</keyword>
<evidence type="ECO:0000313" key="13">
    <source>
        <dbReference type="EMBL" id="CDZ96683.1"/>
    </source>
</evidence>
<feature type="compositionally biased region" description="Basic and acidic residues" evidence="11">
    <location>
        <begin position="635"/>
        <end position="649"/>
    </location>
</feature>
<dbReference type="Gene3D" id="1.25.40.20">
    <property type="entry name" value="Ankyrin repeat-containing domain"/>
    <property type="match status" value="1"/>
</dbReference>
<dbReference type="Pfam" id="PF18826">
    <property type="entry name" value="bVLRF1"/>
    <property type="match status" value="1"/>
</dbReference>
<feature type="domain" description="VLRF1" evidence="12">
    <location>
        <begin position="175"/>
        <end position="332"/>
    </location>
</feature>
<comment type="domain">
    <text evidence="10">The VLRF1 domain mediates binding to the 60S ribosomal subunit.</text>
</comment>
<dbReference type="GO" id="GO:0005737">
    <property type="term" value="C:cytoplasm"/>
    <property type="evidence" value="ECO:0007669"/>
    <property type="project" value="UniProtKB-SubCell"/>
</dbReference>
<feature type="region of interest" description="Disordered" evidence="11">
    <location>
        <begin position="600"/>
        <end position="655"/>
    </location>
</feature>
<keyword evidence="9" id="KW-0175">Coiled coil</keyword>
<dbReference type="GO" id="GO:0036503">
    <property type="term" value="P:ERAD pathway"/>
    <property type="evidence" value="ECO:0007669"/>
    <property type="project" value="TreeGrafter"/>
</dbReference>
<keyword evidence="8" id="KW-0040">ANK repeat</keyword>
<comment type="subcellular location">
    <subcellularLocation>
        <location evidence="1">Cytoplasm</location>
    </subcellularLocation>
</comment>
<feature type="active site" evidence="10">
    <location>
        <position position="234"/>
    </location>
</feature>
<dbReference type="GO" id="GO:0004519">
    <property type="term" value="F:endonuclease activity"/>
    <property type="evidence" value="ECO:0007669"/>
    <property type="project" value="UniProtKB-KW"/>
</dbReference>
<keyword evidence="7 10" id="KW-0378">Hydrolase</keyword>
<feature type="compositionally biased region" description="Gly residues" evidence="11">
    <location>
        <begin position="613"/>
        <end position="624"/>
    </location>
</feature>
<comment type="similarity">
    <text evidence="2 10">Belongs to the ANKZF1/VMS1 family.</text>
</comment>
<dbReference type="AlphaFoldDB" id="A0A0F7SG23"/>
<feature type="compositionally biased region" description="Low complexity" evidence="11">
    <location>
        <begin position="66"/>
        <end position="82"/>
    </location>
</feature>
<evidence type="ECO:0000256" key="10">
    <source>
        <dbReference type="PROSITE-ProRule" id="PRU01389"/>
    </source>
</evidence>
<feature type="compositionally biased region" description="Polar residues" evidence="11">
    <location>
        <begin position="231"/>
        <end position="243"/>
    </location>
</feature>
<evidence type="ECO:0000256" key="4">
    <source>
        <dbReference type="ARBA" id="ARBA00022722"/>
    </source>
</evidence>
<dbReference type="InterPro" id="IPR041175">
    <property type="entry name" value="VLRF1/Vms1"/>
</dbReference>
<dbReference type="InterPro" id="IPR047139">
    <property type="entry name" value="ANKZ1/VMS1"/>
</dbReference>
<dbReference type="PROSITE" id="PS52044">
    <property type="entry name" value="VLRF1"/>
    <property type="match status" value="1"/>
</dbReference>
<dbReference type="PANTHER" id="PTHR16036">
    <property type="entry name" value="ANKYRIN REPEAT AND ZINC FINGER DOMAIN-CONTAINING PROTEIN 1"/>
    <property type="match status" value="1"/>
</dbReference>
<evidence type="ECO:0000256" key="1">
    <source>
        <dbReference type="ARBA" id="ARBA00004496"/>
    </source>
</evidence>
<feature type="compositionally biased region" description="Low complexity" evidence="11">
    <location>
        <begin position="361"/>
        <end position="373"/>
    </location>
</feature>
<accession>A0A0F7SG23</accession>
<evidence type="ECO:0000256" key="3">
    <source>
        <dbReference type="ARBA" id="ARBA00022490"/>
    </source>
</evidence>
<keyword evidence="3 10" id="KW-0963">Cytoplasm</keyword>